<evidence type="ECO:0000256" key="6">
    <source>
        <dbReference type="RuleBase" id="RU364147"/>
    </source>
</evidence>
<sequence>MEPNLSDIVLSDRIQTIVNTEKSIDEMMKCAREIIQDLGKEKQIGKNKMEENANTFKKLITQVENELSSQMQYLSHVCVGSSHQGSTFGVLQNSLLAQSGLASLHSELAHILTTVDPKQDVVSNGEGDEEEEDGDEEEEEGAGEGLNLDNAQEDVVAPLTTSSTGTASTSEEGSGGSGGAQEDDGAGSSSPRSQEETGRRSTEDEEEETMQH</sequence>
<keyword evidence="6" id="KW-0010">Activator</keyword>
<dbReference type="PANTHER" id="PTHR22890">
    <property type="entry name" value="MEDIATOR OF RNA POLYMERASE II TRANSCRIPTION SUBUNIT 11"/>
    <property type="match status" value="1"/>
</dbReference>
<name>A0A6A5H4I0_CAERE</name>
<evidence type="ECO:0000256" key="4">
    <source>
        <dbReference type="ARBA" id="ARBA00023242"/>
    </source>
</evidence>
<dbReference type="Proteomes" id="UP000483820">
    <property type="component" value="Chromosome III"/>
</dbReference>
<evidence type="ECO:0000313" key="9">
    <source>
        <dbReference type="Proteomes" id="UP000483820"/>
    </source>
</evidence>
<dbReference type="GO" id="GO:0006357">
    <property type="term" value="P:regulation of transcription by RNA polymerase II"/>
    <property type="evidence" value="ECO:0007669"/>
    <property type="project" value="InterPro"/>
</dbReference>
<gene>
    <name evidence="6" type="primary">MED11</name>
    <name evidence="8" type="ORF">GCK72_009910</name>
</gene>
<feature type="compositionally biased region" description="Basic and acidic residues" evidence="7">
    <location>
        <begin position="193"/>
        <end position="202"/>
    </location>
</feature>
<organism evidence="8 9">
    <name type="scientific">Caenorhabditis remanei</name>
    <name type="common">Caenorhabditis vulgaris</name>
    <dbReference type="NCBI Taxonomy" id="31234"/>
    <lineage>
        <taxon>Eukaryota</taxon>
        <taxon>Metazoa</taxon>
        <taxon>Ecdysozoa</taxon>
        <taxon>Nematoda</taxon>
        <taxon>Chromadorea</taxon>
        <taxon>Rhabditida</taxon>
        <taxon>Rhabditina</taxon>
        <taxon>Rhabditomorpha</taxon>
        <taxon>Rhabditoidea</taxon>
        <taxon>Rhabditidae</taxon>
        <taxon>Peloderinae</taxon>
        <taxon>Caenorhabditis</taxon>
    </lineage>
</organism>
<evidence type="ECO:0000313" key="8">
    <source>
        <dbReference type="EMBL" id="KAF1761654.1"/>
    </source>
</evidence>
<dbReference type="GO" id="GO:0016592">
    <property type="term" value="C:mediator complex"/>
    <property type="evidence" value="ECO:0007669"/>
    <property type="project" value="InterPro"/>
</dbReference>
<feature type="compositionally biased region" description="Acidic residues" evidence="7">
    <location>
        <begin position="203"/>
        <end position="212"/>
    </location>
</feature>
<accession>A0A6A5H4I0</accession>
<comment type="similarity">
    <text evidence="2 6">Belongs to the Mediator complex subunit 11 family.</text>
</comment>
<dbReference type="Gene3D" id="1.10.287.3490">
    <property type="match status" value="1"/>
</dbReference>
<feature type="compositionally biased region" description="Low complexity" evidence="7">
    <location>
        <begin position="160"/>
        <end position="172"/>
    </location>
</feature>
<dbReference type="EMBL" id="WUAV01000003">
    <property type="protein sequence ID" value="KAF1761654.1"/>
    <property type="molecule type" value="Genomic_DNA"/>
</dbReference>
<evidence type="ECO:0000256" key="3">
    <source>
        <dbReference type="ARBA" id="ARBA00019621"/>
    </source>
</evidence>
<dbReference type="AlphaFoldDB" id="A0A6A5H4I0"/>
<evidence type="ECO:0000256" key="1">
    <source>
        <dbReference type="ARBA" id="ARBA00004123"/>
    </source>
</evidence>
<keyword evidence="6" id="KW-0804">Transcription</keyword>
<dbReference type="GO" id="GO:0003712">
    <property type="term" value="F:transcription coregulator activity"/>
    <property type="evidence" value="ECO:0007669"/>
    <property type="project" value="InterPro"/>
</dbReference>
<proteinExistence type="inferred from homology"/>
<evidence type="ECO:0000256" key="5">
    <source>
        <dbReference type="ARBA" id="ARBA00032011"/>
    </source>
</evidence>
<feature type="compositionally biased region" description="Acidic residues" evidence="7">
    <location>
        <begin position="126"/>
        <end position="142"/>
    </location>
</feature>
<evidence type="ECO:0000256" key="2">
    <source>
        <dbReference type="ARBA" id="ARBA00008186"/>
    </source>
</evidence>
<comment type="caution">
    <text evidence="8">The sequence shown here is derived from an EMBL/GenBank/DDBJ whole genome shotgun (WGS) entry which is preliminary data.</text>
</comment>
<dbReference type="InterPro" id="IPR019404">
    <property type="entry name" value="Mediator_Med11"/>
</dbReference>
<dbReference type="Pfam" id="PF10280">
    <property type="entry name" value="Med11"/>
    <property type="match status" value="1"/>
</dbReference>
<keyword evidence="4 6" id="KW-0539">Nucleus</keyword>
<comment type="function">
    <text evidence="6">Component of the Mediator complex, a coactivator involved in the regulated transcription of nearly all RNA polymerase II-dependent genes. Mediator functions as a bridge to convey information from gene-specific regulatory proteins to the basal RNA polymerase II transcription machinery. Mediator is recruited to promoters by direct interactions with regulatory proteins and serves as a scaffold for the assembly of a functional pre-initiation complex with RNA polymerase II and the general transcription factors.</text>
</comment>
<reference evidence="8 9" key="1">
    <citation type="submission" date="2019-12" db="EMBL/GenBank/DDBJ databases">
        <title>Chromosome-level assembly of the Caenorhabditis remanei genome.</title>
        <authorList>
            <person name="Teterina A.A."/>
            <person name="Willis J.H."/>
            <person name="Phillips P.C."/>
        </authorList>
    </citation>
    <scope>NUCLEOTIDE SEQUENCE [LARGE SCALE GENOMIC DNA]</scope>
    <source>
        <strain evidence="8 9">PX506</strain>
        <tissue evidence="8">Whole organism</tissue>
    </source>
</reference>
<comment type="subunit">
    <text evidence="6">Component of the Mediator complex.</text>
</comment>
<feature type="region of interest" description="Disordered" evidence="7">
    <location>
        <begin position="117"/>
        <end position="212"/>
    </location>
</feature>
<keyword evidence="6" id="KW-0805">Transcription regulation</keyword>
<comment type="subcellular location">
    <subcellularLocation>
        <location evidence="1 6">Nucleus</location>
    </subcellularLocation>
</comment>
<evidence type="ECO:0000256" key="7">
    <source>
        <dbReference type="SAM" id="MobiDB-lite"/>
    </source>
</evidence>
<protein>
    <recommendedName>
        <fullName evidence="3 6">Mediator of RNA polymerase II transcription subunit 11</fullName>
    </recommendedName>
    <alternativeName>
        <fullName evidence="5 6">Mediator complex subunit 11</fullName>
    </alternativeName>
</protein>